<evidence type="ECO:0000259" key="10">
    <source>
        <dbReference type="Pfam" id="PF25975"/>
    </source>
</evidence>
<feature type="coiled-coil region" evidence="3">
    <location>
        <begin position="267"/>
        <end position="294"/>
    </location>
</feature>
<sequence length="491" mass="51971">MPRNKINAILAAAAVGAGLAFAAYALTHRPSVETPAGLESNAPADAQTTGPQGGTLLKSGDVAIEIVLPEKQGDARLFVYLYVKGKPVEGGGPVVTGTLTRIQGNRENLQFVPSGKGFMSVQPIAKPHVFDVALRTSWQGRSAAFAWSRSDGVIALSAQQSQTAGIELANAGPADITVTLQMPGEIRFNEDLTAHVVPRVAGIVERVAVSVGEKVDKGQLLAVIASTDLADRRSELLTAERRLSAARTSYERERTLWQERISAEQDYLQAQVQLREAEIAAQNARQKLLALNAATNAGPLNRYELRAPFAGTIVEKHATTGEAIAADANVFTLSDLSTVWAEMAVPAQSLNAVRVGREATVKATAFDSSSSGRIAYVGSLLGEQTRSAQARVVLPNPDGVWRPGMFVNVSVDAGRKSVPVAVAQDALQDIDGSPAVFVKTAKGYVAQNVATGRRDNRIVEVVSGLRAGQQYVAANSFVLKAELGKSSAEEE</sequence>
<dbReference type="Proteomes" id="UP001386437">
    <property type="component" value="Unassembled WGS sequence"/>
</dbReference>
<reference evidence="11 12" key="1">
    <citation type="journal article" date="2022" name="Arch. Microbiol.">
        <title>Paraburkholderia bengalensis sp. nov. isolated from roots of Oryza sativa, IR64.</title>
        <authorList>
            <person name="Nag P."/>
            <person name="Mondal N."/>
            <person name="Sarkar J."/>
            <person name="Das S."/>
        </authorList>
    </citation>
    <scope>NUCLEOTIDE SEQUENCE [LARGE SCALE GENOMIC DNA]</scope>
    <source>
        <strain evidence="11 12">IR64_4_BI</strain>
    </source>
</reference>
<dbReference type="PANTHER" id="PTHR30097:SF4">
    <property type="entry name" value="SLR6042 PROTEIN"/>
    <property type="match status" value="1"/>
</dbReference>
<evidence type="ECO:0000256" key="2">
    <source>
        <dbReference type="ARBA" id="ARBA00022448"/>
    </source>
</evidence>
<dbReference type="NCBIfam" id="TIGR01730">
    <property type="entry name" value="RND_mfp"/>
    <property type="match status" value="1"/>
</dbReference>
<evidence type="ECO:0000256" key="1">
    <source>
        <dbReference type="ARBA" id="ARBA00009477"/>
    </source>
</evidence>
<accession>A0ABU8ITM2</accession>
<feature type="domain" description="CzcB-like C-terminal circularly permuted SH3-like" evidence="10">
    <location>
        <begin position="420"/>
        <end position="480"/>
    </location>
</feature>
<feature type="domain" description="CzcB-like barrel-sandwich hybrid" evidence="9">
    <location>
        <begin position="193"/>
        <end position="335"/>
    </location>
</feature>
<feature type="chain" id="PRO_5047221045" evidence="5">
    <location>
        <begin position="23"/>
        <end position="491"/>
    </location>
</feature>
<name>A0ABU8ITM2_9BURK</name>
<dbReference type="Pfam" id="PF25971">
    <property type="entry name" value="CzcB_N"/>
    <property type="match status" value="1"/>
</dbReference>
<evidence type="ECO:0000256" key="3">
    <source>
        <dbReference type="SAM" id="Coils"/>
    </source>
</evidence>
<comment type="caution">
    <text evidence="11">The sequence shown here is derived from an EMBL/GenBank/DDBJ whole genome shotgun (WGS) entry which is preliminary data.</text>
</comment>
<keyword evidence="3" id="KW-0175">Coiled coil</keyword>
<keyword evidence="12" id="KW-1185">Reference proteome</keyword>
<dbReference type="InterPro" id="IPR058792">
    <property type="entry name" value="Beta-barrel_RND_2"/>
</dbReference>
<dbReference type="InterPro" id="IPR058647">
    <property type="entry name" value="BSH_CzcB-like"/>
</dbReference>
<proteinExistence type="inferred from homology"/>
<feature type="domain" description="CzcB N-terminal" evidence="8">
    <location>
        <begin position="54"/>
        <end position="145"/>
    </location>
</feature>
<protein>
    <submittedName>
        <fullName evidence="11">Efflux RND transporter periplasmic adaptor subunit</fullName>
    </submittedName>
</protein>
<feature type="domain" description="CzcB-like alpha-helical hairpin" evidence="6">
    <location>
        <begin position="231"/>
        <end position="290"/>
    </location>
</feature>
<evidence type="ECO:0000256" key="4">
    <source>
        <dbReference type="SAM" id="MobiDB-lite"/>
    </source>
</evidence>
<feature type="region of interest" description="Disordered" evidence="4">
    <location>
        <begin position="35"/>
        <end position="54"/>
    </location>
</feature>
<dbReference type="InterPro" id="IPR006143">
    <property type="entry name" value="RND_pump_MFP"/>
</dbReference>
<evidence type="ECO:0000313" key="12">
    <source>
        <dbReference type="Proteomes" id="UP001386437"/>
    </source>
</evidence>
<evidence type="ECO:0000259" key="6">
    <source>
        <dbReference type="Pfam" id="PF25893"/>
    </source>
</evidence>
<gene>
    <name evidence="11" type="ORF">H3V53_16840</name>
</gene>
<dbReference type="EMBL" id="JACFYJ010000025">
    <property type="protein sequence ID" value="MEI5998814.1"/>
    <property type="molecule type" value="Genomic_DNA"/>
</dbReference>
<dbReference type="RefSeq" id="WP_336598941.1">
    <property type="nucleotide sequence ID" value="NZ_JACFYJ010000025.1"/>
</dbReference>
<dbReference type="Gene3D" id="2.40.30.170">
    <property type="match status" value="1"/>
</dbReference>
<comment type="similarity">
    <text evidence="1">Belongs to the membrane fusion protein (MFP) (TC 8.A.1) family.</text>
</comment>
<organism evidence="11 12">
    <name type="scientific">Paraburkholderia bengalensis</name>
    <dbReference type="NCBI Taxonomy" id="2747562"/>
    <lineage>
        <taxon>Bacteria</taxon>
        <taxon>Pseudomonadati</taxon>
        <taxon>Pseudomonadota</taxon>
        <taxon>Betaproteobacteria</taxon>
        <taxon>Burkholderiales</taxon>
        <taxon>Burkholderiaceae</taxon>
        <taxon>Paraburkholderia</taxon>
    </lineage>
</organism>
<dbReference type="SUPFAM" id="SSF111369">
    <property type="entry name" value="HlyD-like secretion proteins"/>
    <property type="match status" value="1"/>
</dbReference>
<dbReference type="Pfam" id="PF25954">
    <property type="entry name" value="Beta-barrel_RND_2"/>
    <property type="match status" value="1"/>
</dbReference>
<evidence type="ECO:0000313" key="11">
    <source>
        <dbReference type="EMBL" id="MEI5998814.1"/>
    </source>
</evidence>
<dbReference type="InterPro" id="IPR051909">
    <property type="entry name" value="MFP_Cation_Efflux"/>
</dbReference>
<dbReference type="Pfam" id="PF25975">
    <property type="entry name" value="CzcB_C"/>
    <property type="match status" value="1"/>
</dbReference>
<dbReference type="InterPro" id="IPR058649">
    <property type="entry name" value="CzcB_C"/>
</dbReference>
<dbReference type="PANTHER" id="PTHR30097">
    <property type="entry name" value="CATION EFFLUX SYSTEM PROTEIN CUSB"/>
    <property type="match status" value="1"/>
</dbReference>
<dbReference type="InterPro" id="IPR058646">
    <property type="entry name" value="CzcB_N"/>
</dbReference>
<dbReference type="Gene3D" id="2.40.420.20">
    <property type="match status" value="1"/>
</dbReference>
<dbReference type="InterPro" id="IPR058648">
    <property type="entry name" value="HH_CzcB-like"/>
</dbReference>
<evidence type="ECO:0000256" key="5">
    <source>
        <dbReference type="SAM" id="SignalP"/>
    </source>
</evidence>
<keyword evidence="5" id="KW-0732">Signal</keyword>
<dbReference type="Pfam" id="PF25893">
    <property type="entry name" value="HH_CzcB"/>
    <property type="match status" value="1"/>
</dbReference>
<feature type="domain" description="CusB-like beta-barrel" evidence="7">
    <location>
        <begin position="338"/>
        <end position="413"/>
    </location>
</feature>
<dbReference type="Pfam" id="PF25973">
    <property type="entry name" value="BSH_CzcB"/>
    <property type="match status" value="1"/>
</dbReference>
<dbReference type="Gene3D" id="2.40.50.100">
    <property type="match status" value="1"/>
</dbReference>
<evidence type="ECO:0000259" key="9">
    <source>
        <dbReference type="Pfam" id="PF25973"/>
    </source>
</evidence>
<keyword evidence="2" id="KW-0813">Transport</keyword>
<evidence type="ECO:0000259" key="8">
    <source>
        <dbReference type="Pfam" id="PF25971"/>
    </source>
</evidence>
<evidence type="ECO:0000259" key="7">
    <source>
        <dbReference type="Pfam" id="PF25954"/>
    </source>
</evidence>
<feature type="signal peptide" evidence="5">
    <location>
        <begin position="1"/>
        <end position="22"/>
    </location>
</feature>